<evidence type="ECO:0000313" key="2">
    <source>
        <dbReference type="Proteomes" id="UP000218172"/>
    </source>
</evidence>
<sequence length="63" mass="7138">MRTNIVIDDKLMSDAIKATGLKTKKDVVEQGLRLIVKQNQQKAVRRLRGKLTWEGDLDSMRGA</sequence>
<organism evidence="1 2">
    <name type="scientific">SAR86 cluster bacterium</name>
    <dbReference type="NCBI Taxonomy" id="2030880"/>
    <lineage>
        <taxon>Bacteria</taxon>
        <taxon>Pseudomonadati</taxon>
        <taxon>Pseudomonadota</taxon>
        <taxon>Gammaproteobacteria</taxon>
        <taxon>SAR86 cluster</taxon>
    </lineage>
</organism>
<dbReference type="AlphaFoldDB" id="A0A2A4MJX9"/>
<proteinExistence type="predicted"/>
<reference evidence="2" key="1">
    <citation type="submission" date="2017-08" db="EMBL/GenBank/DDBJ databases">
        <title>A dynamic microbial community with high functional redundancy inhabits the cold, oxic subseafloor aquifer.</title>
        <authorList>
            <person name="Tully B.J."/>
            <person name="Wheat C.G."/>
            <person name="Glazer B.T."/>
            <person name="Huber J.A."/>
        </authorList>
    </citation>
    <scope>NUCLEOTIDE SEQUENCE [LARGE SCALE GENOMIC DNA]</scope>
</reference>
<dbReference type="Pfam" id="PF09957">
    <property type="entry name" value="VapB_antitoxin"/>
    <property type="match status" value="1"/>
</dbReference>
<gene>
    <name evidence="1" type="ORF">COC19_06235</name>
</gene>
<dbReference type="EMBL" id="NVQR01000098">
    <property type="protein sequence ID" value="PCH60148.1"/>
    <property type="molecule type" value="Genomic_DNA"/>
</dbReference>
<name>A0A2A4MJX9_9GAMM</name>
<dbReference type="InterPro" id="IPR019239">
    <property type="entry name" value="VapB_antitoxin"/>
</dbReference>
<protein>
    <submittedName>
        <fullName evidence="1">DUF2191 domain-containing protein</fullName>
    </submittedName>
</protein>
<comment type="caution">
    <text evidence="1">The sequence shown here is derived from an EMBL/GenBank/DDBJ whole genome shotgun (WGS) entry which is preliminary data.</text>
</comment>
<evidence type="ECO:0000313" key="1">
    <source>
        <dbReference type="EMBL" id="PCH60148.1"/>
    </source>
</evidence>
<accession>A0A2A4MJX9</accession>
<dbReference type="Proteomes" id="UP000218172">
    <property type="component" value="Unassembled WGS sequence"/>
</dbReference>